<evidence type="ECO:0000259" key="8">
    <source>
        <dbReference type="Pfam" id="PF13087"/>
    </source>
</evidence>
<proteinExistence type="inferred from homology"/>
<accession>A0ABP1G983</accession>
<dbReference type="CDD" id="cd18808">
    <property type="entry name" value="SF1_C_Upf1"/>
    <property type="match status" value="1"/>
</dbReference>
<evidence type="ECO:0000313" key="9">
    <source>
        <dbReference type="EMBL" id="CAL5227208.1"/>
    </source>
</evidence>
<evidence type="ECO:0000313" key="10">
    <source>
        <dbReference type="Proteomes" id="UP001497392"/>
    </source>
</evidence>
<keyword evidence="2" id="KW-0547">Nucleotide-binding</keyword>
<evidence type="ECO:0000256" key="6">
    <source>
        <dbReference type="SAM" id="MobiDB-lite"/>
    </source>
</evidence>
<feature type="domain" description="DNA2/NAM7 helicase-like C-terminal" evidence="8">
    <location>
        <begin position="716"/>
        <end position="917"/>
    </location>
</feature>
<keyword evidence="5" id="KW-0067">ATP-binding</keyword>
<gene>
    <name evidence="9" type="primary">g10126</name>
    <name evidence="9" type="ORF">VP750_LOCUS9114</name>
</gene>
<comment type="similarity">
    <text evidence="1">Belongs to the DNA2/NAM7 helicase family.</text>
</comment>
<dbReference type="EMBL" id="CAXHTA020000017">
    <property type="protein sequence ID" value="CAL5227208.1"/>
    <property type="molecule type" value="Genomic_DNA"/>
</dbReference>
<feature type="compositionally biased region" description="Low complexity" evidence="6">
    <location>
        <begin position="27"/>
        <end position="39"/>
    </location>
</feature>
<feature type="region of interest" description="Disordered" evidence="6">
    <location>
        <begin position="390"/>
        <end position="422"/>
    </location>
</feature>
<evidence type="ECO:0000256" key="5">
    <source>
        <dbReference type="ARBA" id="ARBA00022840"/>
    </source>
</evidence>
<name>A0ABP1G983_9CHLO</name>
<feature type="domain" description="DNA2/NAM7 helicase helicase" evidence="7">
    <location>
        <begin position="621"/>
        <end position="699"/>
    </location>
</feature>
<keyword evidence="4" id="KW-0347">Helicase</keyword>
<dbReference type="InterPro" id="IPR027417">
    <property type="entry name" value="P-loop_NTPase"/>
</dbReference>
<dbReference type="InterPro" id="IPR041679">
    <property type="entry name" value="DNA2/NAM7-like_C"/>
</dbReference>
<dbReference type="InterPro" id="IPR041677">
    <property type="entry name" value="DNA2/NAM7_AAA_11"/>
</dbReference>
<dbReference type="InterPro" id="IPR047187">
    <property type="entry name" value="SF1_C_Upf1"/>
</dbReference>
<feature type="region of interest" description="Disordered" evidence="6">
    <location>
        <begin position="12"/>
        <end position="83"/>
    </location>
</feature>
<dbReference type="Gene3D" id="3.40.50.300">
    <property type="entry name" value="P-loop containing nucleotide triphosphate hydrolases"/>
    <property type="match status" value="2"/>
</dbReference>
<dbReference type="Proteomes" id="UP001497392">
    <property type="component" value="Unassembled WGS sequence"/>
</dbReference>
<evidence type="ECO:0000259" key="7">
    <source>
        <dbReference type="Pfam" id="PF13086"/>
    </source>
</evidence>
<dbReference type="Pfam" id="PF13086">
    <property type="entry name" value="AAA_11"/>
    <property type="match status" value="1"/>
</dbReference>
<evidence type="ECO:0000256" key="3">
    <source>
        <dbReference type="ARBA" id="ARBA00022801"/>
    </source>
</evidence>
<comment type="caution">
    <text evidence="9">The sequence shown here is derived from an EMBL/GenBank/DDBJ whole genome shotgun (WGS) entry which is preliminary data.</text>
</comment>
<dbReference type="InterPro" id="IPR050534">
    <property type="entry name" value="Coronavir_polyprotein_1ab"/>
</dbReference>
<evidence type="ECO:0000256" key="4">
    <source>
        <dbReference type="ARBA" id="ARBA00022806"/>
    </source>
</evidence>
<sequence length="1005" mass="106302">MLLATGVTEVLNAGSKDQIWPSPPLSAQPASSSQPWPLSLHRSNQQPGPSRSLPVKQPPPQEHTGISQWLGLSPGSAKLDQGKQRRLPVLAARAGTGSSCGAAPGHAADELHFSAAGAQPPARLCTVPDAIKGGAAEYASVWLPAVYEDLNLQLADIAKRFHVICGQAAQQAGENAKKDGTNPSQLQPRLRRAGLKYYADCEISVYTKKQRQLESNSDTGLGTSSSTAMYLTLASGRGASTEYRRDQLWVVGSAPELAAGRQTGVGDRLNRPWCMVVRSCWHGPNHEGRFEVEALCPVPQSLRKKQPCYALQGPDASTELQMIAALNSISPDSLPLLPSLLGPPCRSVWPHTVIHPHLAQPASGSALPPSISQGENNIAASRSAVLRLTPSPAWTASTKRDKHPVDDDNSMQSSLPTQPQSCSAPLVSPLQAAIDNDSDFIKTDERQKGLLSSGGKISETVVPADSVDADSIIRRFGLNEEQAAALRAMEAWAVPGASQSACPLCVVHGPFGTGKSMLLVAAIHFFLGQAGRDGPLRGCRVAVAAHTNAAVDRVMCGLLQSGVTDMIRVGPLRRIDRALLSYSLHSNARNKSEAAHELEDMLRQATSISETAVLKAELAQVKAGAEKARKKKLKTAAVVGVTCCSAGMPLLDGMRFGIVVLDECSQMVEPLSLIPLLRAGCRFAVLAGDPMQLPPLIASPAQPQQRGGVPAHGLLRPLFARLMAAGHAVHLLRRQYRCHPSIAAVSNHSFYGGRLLDGCTAADRGPLLPGLPPLLCLDVRGSQQYASGSGSASNRAEARAVVQMVGRLLGQADTAMSDAVVPSVSPGDIGIICFHRAQVALITSMLPDCTRDCSASEQLQESMPEQLQDSITVATGLEKPVIILSTAVTRPGSFVGDAQRLNVALTRAKHHLILVGHVPALQDSSAAFASLFRQARSTPGSYRPAGAVRGYIFSTPKNPVAVINQALSVAQSKSTSCPLCSLKTCLQGGVCQFSPVIMMTHVESD</sequence>
<keyword evidence="3" id="KW-0378">Hydrolase</keyword>
<protein>
    <submittedName>
        <fullName evidence="9">G10126 protein</fullName>
    </submittedName>
</protein>
<evidence type="ECO:0000256" key="2">
    <source>
        <dbReference type="ARBA" id="ARBA00022741"/>
    </source>
</evidence>
<dbReference type="PANTHER" id="PTHR43788:SF13">
    <property type="entry name" value="REGULATOR OF NONSENSE TRANSCRIPTS 1"/>
    <property type="match status" value="1"/>
</dbReference>
<dbReference type="Pfam" id="PF13087">
    <property type="entry name" value="AAA_12"/>
    <property type="match status" value="1"/>
</dbReference>
<dbReference type="PANTHER" id="PTHR43788">
    <property type="entry name" value="DNA2/NAM7 HELICASE FAMILY MEMBER"/>
    <property type="match status" value="1"/>
</dbReference>
<keyword evidence="10" id="KW-1185">Reference proteome</keyword>
<reference evidence="9 10" key="1">
    <citation type="submission" date="2024-06" db="EMBL/GenBank/DDBJ databases">
        <authorList>
            <person name="Kraege A."/>
            <person name="Thomma B."/>
        </authorList>
    </citation>
    <scope>NUCLEOTIDE SEQUENCE [LARGE SCALE GENOMIC DNA]</scope>
</reference>
<feature type="compositionally biased region" description="Polar residues" evidence="6">
    <location>
        <begin position="410"/>
        <end position="422"/>
    </location>
</feature>
<dbReference type="SUPFAM" id="SSF52540">
    <property type="entry name" value="P-loop containing nucleoside triphosphate hydrolases"/>
    <property type="match status" value="1"/>
</dbReference>
<evidence type="ECO:0000256" key="1">
    <source>
        <dbReference type="ARBA" id="ARBA00007913"/>
    </source>
</evidence>
<organism evidence="9 10">
    <name type="scientific">Coccomyxa viridis</name>
    <dbReference type="NCBI Taxonomy" id="1274662"/>
    <lineage>
        <taxon>Eukaryota</taxon>
        <taxon>Viridiplantae</taxon>
        <taxon>Chlorophyta</taxon>
        <taxon>core chlorophytes</taxon>
        <taxon>Trebouxiophyceae</taxon>
        <taxon>Trebouxiophyceae incertae sedis</taxon>
        <taxon>Coccomyxaceae</taxon>
        <taxon>Coccomyxa</taxon>
    </lineage>
</organism>